<organism evidence="1 2">
    <name type="scientific">Streptomyces griseochromogenes</name>
    <dbReference type="NCBI Taxonomy" id="68214"/>
    <lineage>
        <taxon>Bacteria</taxon>
        <taxon>Bacillati</taxon>
        <taxon>Actinomycetota</taxon>
        <taxon>Actinomycetes</taxon>
        <taxon>Kitasatosporales</taxon>
        <taxon>Streptomycetaceae</taxon>
        <taxon>Streptomyces</taxon>
    </lineage>
</organism>
<reference evidence="1 2" key="1">
    <citation type="submission" date="2016-06" db="EMBL/GenBank/DDBJ databases">
        <title>Complete genome sequence of Streptomyces griseochromogenes ATCC 14511, the Blasticidin S producer.</title>
        <authorList>
            <person name="Wu L."/>
        </authorList>
    </citation>
    <scope>NUCLEOTIDE SEQUENCE [LARGE SCALE GENOMIC DNA]</scope>
    <source>
        <strain evidence="1 2">ATCC 14511</strain>
    </source>
</reference>
<sequence>MLPVLTVSKEEASPPRPRICANSIKPSVVPALLGGLQGQGFGVLPAHSWGPAPIADGVPRGCSEHHFQMAAQC</sequence>
<proteinExistence type="predicted"/>
<gene>
    <name evidence="1" type="ORF">AVL59_25260</name>
</gene>
<evidence type="ECO:0000313" key="2">
    <source>
        <dbReference type="Proteomes" id="UP000092659"/>
    </source>
</evidence>
<dbReference type="Proteomes" id="UP000092659">
    <property type="component" value="Chromosome"/>
</dbReference>
<protein>
    <submittedName>
        <fullName evidence="1">Uncharacterized protein</fullName>
    </submittedName>
</protein>
<evidence type="ECO:0000313" key="1">
    <source>
        <dbReference type="EMBL" id="ANP52403.1"/>
    </source>
</evidence>
<dbReference type="EMBL" id="CP016279">
    <property type="protein sequence ID" value="ANP52403.1"/>
    <property type="molecule type" value="Genomic_DNA"/>
</dbReference>
<dbReference type="AlphaFoldDB" id="A0A1B1B0P2"/>
<dbReference type="KEGG" id="sgs:AVL59_25260"/>
<name>A0A1B1B0P2_9ACTN</name>
<accession>A0A1B1B0P2</accession>